<dbReference type="PANTHER" id="PTHR42834:SF1">
    <property type="entry name" value="ENDONUCLEASE_EXONUCLEASE_PHOSPHATASE FAMILY PROTEIN (AFU_ORTHOLOGUE AFUA_3G09210)"/>
    <property type="match status" value="1"/>
</dbReference>
<proteinExistence type="predicted"/>
<dbReference type="Proteomes" id="UP001524587">
    <property type="component" value="Unassembled WGS sequence"/>
</dbReference>
<evidence type="ECO:0000259" key="1">
    <source>
        <dbReference type="Pfam" id="PF03372"/>
    </source>
</evidence>
<dbReference type="PANTHER" id="PTHR42834">
    <property type="entry name" value="ENDONUCLEASE/EXONUCLEASE/PHOSPHATASE FAMILY PROTEIN (AFU_ORTHOLOGUE AFUA_3G09210)"/>
    <property type="match status" value="1"/>
</dbReference>
<reference evidence="3 4" key="1">
    <citation type="submission" date="2022-06" db="EMBL/GenBank/DDBJ databases">
        <title>Endosaccharibacter gen. nov., sp. nov., endophytic bacteria isolated from sugarcane.</title>
        <authorList>
            <person name="Pitiwittayakul N."/>
            <person name="Yukphan P."/>
            <person name="Charoenyingcharoen P."/>
            <person name="Tanasupawat S."/>
        </authorList>
    </citation>
    <scope>NUCLEOTIDE SEQUENCE [LARGE SCALE GENOMIC DNA]</scope>
    <source>
        <strain evidence="3 4">KSS8</strain>
    </source>
</reference>
<accession>A0ABT1W3J2</accession>
<dbReference type="RefSeq" id="WP_422862729.1">
    <property type="nucleotide sequence ID" value="NZ_JAMSKV010000001.1"/>
</dbReference>
<dbReference type="Pfam" id="PF13403">
    <property type="entry name" value="Hint_2"/>
    <property type="match status" value="1"/>
</dbReference>
<organism evidence="3 4">
    <name type="scientific">Endosaccharibacter trunci</name>
    <dbReference type="NCBI Taxonomy" id="2812733"/>
    <lineage>
        <taxon>Bacteria</taxon>
        <taxon>Pseudomonadati</taxon>
        <taxon>Pseudomonadota</taxon>
        <taxon>Alphaproteobacteria</taxon>
        <taxon>Acetobacterales</taxon>
        <taxon>Acetobacteraceae</taxon>
        <taxon>Endosaccharibacter</taxon>
    </lineage>
</organism>
<evidence type="ECO:0000259" key="2">
    <source>
        <dbReference type="Pfam" id="PF13403"/>
    </source>
</evidence>
<dbReference type="SUPFAM" id="SSF51294">
    <property type="entry name" value="Hedgehog/intein (Hint) domain"/>
    <property type="match status" value="1"/>
</dbReference>
<dbReference type="InterPro" id="IPR028992">
    <property type="entry name" value="Hedgehog/Intein_dom"/>
</dbReference>
<dbReference type="Pfam" id="PF03372">
    <property type="entry name" value="Exo_endo_phos"/>
    <property type="match status" value="1"/>
</dbReference>
<evidence type="ECO:0000313" key="4">
    <source>
        <dbReference type="Proteomes" id="UP001524587"/>
    </source>
</evidence>
<dbReference type="InterPro" id="IPR005135">
    <property type="entry name" value="Endo/exonuclease/phosphatase"/>
</dbReference>
<dbReference type="Gene3D" id="2.170.16.10">
    <property type="entry name" value="Hedgehog/Intein (Hint) domain"/>
    <property type="match status" value="1"/>
</dbReference>
<dbReference type="InterPro" id="IPR036844">
    <property type="entry name" value="Hint_dom_sf"/>
</dbReference>
<feature type="domain" description="Hedgehog/Intein (Hint)" evidence="2">
    <location>
        <begin position="764"/>
        <end position="898"/>
    </location>
</feature>
<name>A0ABT1W3J2_9PROT</name>
<evidence type="ECO:0000313" key="3">
    <source>
        <dbReference type="EMBL" id="MCQ8277298.1"/>
    </source>
</evidence>
<dbReference type="Gene3D" id="3.60.10.10">
    <property type="entry name" value="Endonuclease/exonuclease/phosphatase"/>
    <property type="match status" value="1"/>
</dbReference>
<gene>
    <name evidence="3" type="ORF">NFI95_02390</name>
</gene>
<dbReference type="InterPro" id="IPR036691">
    <property type="entry name" value="Endo/exonu/phosph_ase_sf"/>
</dbReference>
<dbReference type="SUPFAM" id="SSF56219">
    <property type="entry name" value="DNase I-like"/>
    <property type="match status" value="1"/>
</dbReference>
<dbReference type="EMBL" id="JAMSKV010000001">
    <property type="protein sequence ID" value="MCQ8277298.1"/>
    <property type="molecule type" value="Genomic_DNA"/>
</dbReference>
<protein>
    <submittedName>
        <fullName evidence="3">Hint domain-containing protein</fullName>
    </submittedName>
</protein>
<keyword evidence="4" id="KW-1185">Reference proteome</keyword>
<feature type="domain" description="Endonuclease/exonuclease/phosphatase" evidence="1">
    <location>
        <begin position="477"/>
        <end position="754"/>
    </location>
</feature>
<comment type="caution">
    <text evidence="3">The sequence shown here is derived from an EMBL/GenBank/DDBJ whole genome shotgun (WGS) entry which is preliminary data.</text>
</comment>
<sequence>MDDGLVINEFMFNPSLTGDPDEFIEVRGAALTDYSRYSLVVVDGDGNAAGNVDNVFQLGTTDAAGYWVTPFLSNTLQNGTQTVLLVLDYKPGTKDLDTSNSGTFTSTPWSAIVDSIAVYDGDKGDKTYAGAPVLSGATALGASRIPDGSNTGQASDWVANDPSLAGIPPYGDTAASGTVLNTPGAANSAPAAPVPPTVTIQALIGSSYAVNSAYVNTSVTTTGVVTAVDTTGAIGYYIQQTSRDGSTVGSDAIFVFALKGSTLPKVGQTVSVTGKLVNYNGSSTVLATPELNETAHSIVDAGSTAIAPTVIGVGGLMVPHDAYVVTDASAAANLNNSTATLQPSVNALDFYRSLQGQLVTLHNVSVVGATASGATWVVPDGGAGLLDPRGGLIETAGNVNTQRIEIYFDSGVTPGVSPSAVVGDSFGDVTGILSYYNGVFELLPTSALTVTHPSSGVLPQESTGFVKDATHLLVADYNIENFDSLLPANAARLSQLAQIIVHNLNAPDILALQEIQDDSGTTNDGTVTAAQNIAGIIKAIADAGGPTYSYAEIDPTDGTQGGVAGGNIRSIFLYDASRTQLAAPVQAIGTEELNGVFKNTRLPLVGTFTFNGQTVTLVNVHNSSQAGSSELYGATQPPINHGGTTATANNRIAQAQYITNYVNGLQQNDPNAKIGILGDFNDTDGSPAQQVYANGGLQDLNAKEAADSRYTYVFEGNSESLDHTIGTTTFFDAGQFATVHVNAEYPDATRESDHDPSLTLLELTCFLAGTLIRTPDGDVAVDALSVGDLVLTASGEARPLRWIGHRHVDLNRAADPDALRPVRVAAGAIAPGLPERDLLVTPEHCLFLGGGLIPARMLVNGGSIAQVDMRRFTVFHLELDTHDILLAEGLACESYLDTGNRHNFAGGTVTTLHPCFDGDRAEAAMAAPLLVERQVVEPIWRSLAERSQALGFAPAPALAFHTDHELCITLPCDTILPVLHGDAGEIAVSLPEGARTIMLRSRAASPAEMDGPFVDDRRRLGVAVSSIAVGNTMVDLADPALAGAGWHGVESDGALRWRWTDGAATLHLPDTCDGDRLVIRLQGSFRYPAAA</sequence>